<keyword evidence="6 7" id="KW-0670">Pyruvate</keyword>
<evidence type="ECO:0000313" key="9">
    <source>
        <dbReference type="EMBL" id="SNB65859.1"/>
    </source>
</evidence>
<keyword evidence="5 7" id="KW-0786">Thiamine pyrophosphate</keyword>
<reference evidence="10" key="1">
    <citation type="submission" date="2017-06" db="EMBL/GenBank/DDBJ databases">
        <authorList>
            <person name="Varghese N."/>
            <person name="Submissions S."/>
        </authorList>
    </citation>
    <scope>NUCLEOTIDE SEQUENCE [LARGE SCALE GENOMIC DNA]</scope>
    <source>
        <strain evidence="10">JAD2</strain>
    </source>
</reference>
<dbReference type="InterPro" id="IPR002138">
    <property type="entry name" value="Pept_C14_p10"/>
</dbReference>
<dbReference type="OrthoDB" id="9766715at2"/>
<comment type="cofactor">
    <cofactor evidence="1 7">
        <name>thiamine diphosphate</name>
        <dbReference type="ChEBI" id="CHEBI:58937"/>
    </cofactor>
</comment>
<dbReference type="PANTHER" id="PTHR11516">
    <property type="entry name" value="PYRUVATE DEHYDROGENASE E1 COMPONENT, ALPHA SUBUNIT BACTERIAL AND ORGANELLAR"/>
    <property type="match status" value="1"/>
</dbReference>
<dbReference type="GO" id="GO:0006086">
    <property type="term" value="P:pyruvate decarboxylation to acetyl-CoA"/>
    <property type="evidence" value="ECO:0007669"/>
    <property type="project" value="InterPro"/>
</dbReference>
<dbReference type="InParanoid" id="A0A212R1H0"/>
<dbReference type="CDD" id="cd02000">
    <property type="entry name" value="TPP_E1_PDC_ADC_BCADC"/>
    <property type="match status" value="1"/>
</dbReference>
<dbReference type="NCBIfam" id="TIGR03182">
    <property type="entry name" value="PDH_E1_alph_y"/>
    <property type="match status" value="1"/>
</dbReference>
<accession>A0A212R1H0</accession>
<keyword evidence="4 7" id="KW-0560">Oxidoreductase</keyword>
<comment type="catalytic activity">
    <reaction evidence="7">
        <text>N(6)-[(R)-lipoyl]-L-lysyl-[protein] + pyruvate + H(+) = N(6)-[(R)-S(8)-acetyldihydrolipoyl]-L-lysyl-[protein] + CO2</text>
        <dbReference type="Rhea" id="RHEA:19189"/>
        <dbReference type="Rhea" id="RHEA-COMP:10474"/>
        <dbReference type="Rhea" id="RHEA-COMP:10478"/>
        <dbReference type="ChEBI" id="CHEBI:15361"/>
        <dbReference type="ChEBI" id="CHEBI:15378"/>
        <dbReference type="ChEBI" id="CHEBI:16526"/>
        <dbReference type="ChEBI" id="CHEBI:83099"/>
        <dbReference type="ChEBI" id="CHEBI:83111"/>
        <dbReference type="EC" id="1.2.4.1"/>
    </reaction>
</comment>
<dbReference type="InterPro" id="IPR001017">
    <property type="entry name" value="DH_E1"/>
</dbReference>
<dbReference type="InterPro" id="IPR050642">
    <property type="entry name" value="PDH_E1_Alpha_Subunit"/>
</dbReference>
<dbReference type="Gene3D" id="3.40.50.970">
    <property type="match status" value="1"/>
</dbReference>
<dbReference type="Pfam" id="PF00676">
    <property type="entry name" value="E1_dh"/>
    <property type="match status" value="1"/>
</dbReference>
<dbReference type="GO" id="GO:0006508">
    <property type="term" value="P:proteolysis"/>
    <property type="evidence" value="ECO:0007669"/>
    <property type="project" value="InterPro"/>
</dbReference>
<protein>
    <recommendedName>
        <fullName evidence="3 7">Pyruvate dehydrogenase E1 component subunit alpha</fullName>
        <ecNumber evidence="2 7">1.2.4.1</ecNumber>
    </recommendedName>
</protein>
<sequence>MSGRGKGNTAKAAAPAAALDVATKLSFYRQMVLIRRFEELARIAYQQGKIAGFLHLYIGEEAVAVGAIATLRPEDHLLTHYRDHGHAIARGLDPRVLMAELYGKVTGCSRGRGGSMHFASREHNFWGGHAIVGGHLPMAVGLGFAARYLGEPRVVMAIFGDAATDIGEFYEALNMAALWKTPVVFLCENNLYGMGVAIEKASAVTEVYKKACMANIPAERVDGMDVLAVYEAATRAVEWARAGNGPYFLEALCYRFQGHSVADPELYRTKEEVEQWKQRDPIQRFRRHLIEVEGIPEAQLDAIHEEVEREMEEVMRFAEESPDPPLEELYDFIYANPVGDWRGDERFLRLWDQSSGS</sequence>
<dbReference type="SUPFAM" id="SSF52518">
    <property type="entry name" value="Thiamin diphosphate-binding fold (THDP-binding)"/>
    <property type="match status" value="1"/>
</dbReference>
<dbReference type="InterPro" id="IPR029061">
    <property type="entry name" value="THDP-binding"/>
</dbReference>
<feature type="domain" description="Caspase family p10" evidence="8">
    <location>
        <begin position="225"/>
        <end position="260"/>
    </location>
</feature>
<comment type="subunit">
    <text evidence="7">Heterodimer of an alpha and a beta chain.</text>
</comment>
<evidence type="ECO:0000256" key="2">
    <source>
        <dbReference type="ARBA" id="ARBA00012281"/>
    </source>
</evidence>
<dbReference type="EMBL" id="FYEK01000028">
    <property type="protein sequence ID" value="SNB65859.1"/>
    <property type="molecule type" value="Genomic_DNA"/>
</dbReference>
<dbReference type="FunCoup" id="A0A212R1H0">
    <property type="interactions" value="321"/>
</dbReference>
<dbReference type="GO" id="GO:0004197">
    <property type="term" value="F:cysteine-type endopeptidase activity"/>
    <property type="evidence" value="ECO:0007669"/>
    <property type="project" value="InterPro"/>
</dbReference>
<evidence type="ECO:0000256" key="5">
    <source>
        <dbReference type="ARBA" id="ARBA00023052"/>
    </source>
</evidence>
<evidence type="ECO:0000256" key="6">
    <source>
        <dbReference type="ARBA" id="ARBA00023317"/>
    </source>
</evidence>
<dbReference type="PROSITE" id="PS50207">
    <property type="entry name" value="CASPASE_P10"/>
    <property type="match status" value="1"/>
</dbReference>
<dbReference type="GO" id="GO:0004739">
    <property type="term" value="F:pyruvate dehydrogenase (acetyl-transferring) activity"/>
    <property type="evidence" value="ECO:0007669"/>
    <property type="project" value="UniProtKB-UniRule"/>
</dbReference>
<proteinExistence type="predicted"/>
<dbReference type="Proteomes" id="UP000197025">
    <property type="component" value="Unassembled WGS sequence"/>
</dbReference>
<evidence type="ECO:0000259" key="8">
    <source>
        <dbReference type="PROSITE" id="PS50207"/>
    </source>
</evidence>
<dbReference type="AlphaFoldDB" id="A0A212R1H0"/>
<dbReference type="InterPro" id="IPR017597">
    <property type="entry name" value="Pyrv_DH_E1_asu_subgrp-y"/>
</dbReference>
<dbReference type="FunFam" id="3.40.50.970:FF:000013">
    <property type="entry name" value="Pyruvate dehydrogenase E1 component subunit alpha"/>
    <property type="match status" value="1"/>
</dbReference>
<comment type="function">
    <text evidence="7">The pyruvate dehydrogenase complex catalyzes the overall conversion of pyruvate to acetyl-CoA and CO(2).</text>
</comment>
<evidence type="ECO:0000256" key="1">
    <source>
        <dbReference type="ARBA" id="ARBA00001964"/>
    </source>
</evidence>
<dbReference type="EC" id="1.2.4.1" evidence="2 7"/>
<organism evidence="9 10">
    <name type="scientific">Thermoflexus hugenholtzii JAD2</name>
    <dbReference type="NCBI Taxonomy" id="877466"/>
    <lineage>
        <taxon>Bacteria</taxon>
        <taxon>Bacillati</taxon>
        <taxon>Chloroflexota</taxon>
        <taxon>Thermoflexia</taxon>
        <taxon>Thermoflexales</taxon>
        <taxon>Thermoflexaceae</taxon>
        <taxon>Thermoflexus</taxon>
    </lineage>
</organism>
<name>A0A212R1H0_9CHLR</name>
<dbReference type="PANTHER" id="PTHR11516:SF60">
    <property type="entry name" value="PYRUVATE DEHYDROGENASE E1 COMPONENT SUBUNIT ALPHA"/>
    <property type="match status" value="1"/>
</dbReference>
<dbReference type="RefSeq" id="WP_088571272.1">
    <property type="nucleotide sequence ID" value="NZ_FYEK01000028.1"/>
</dbReference>
<gene>
    <name evidence="7" type="primary">pdhA</name>
    <name evidence="9" type="ORF">SAMN02746019_00000100</name>
</gene>
<evidence type="ECO:0000256" key="7">
    <source>
        <dbReference type="RuleBase" id="RU361139"/>
    </source>
</evidence>
<evidence type="ECO:0000256" key="3">
    <source>
        <dbReference type="ARBA" id="ARBA00014159"/>
    </source>
</evidence>
<keyword evidence="10" id="KW-1185">Reference proteome</keyword>
<evidence type="ECO:0000256" key="4">
    <source>
        <dbReference type="ARBA" id="ARBA00023002"/>
    </source>
</evidence>
<evidence type="ECO:0000313" key="10">
    <source>
        <dbReference type="Proteomes" id="UP000197025"/>
    </source>
</evidence>